<reference evidence="1" key="1">
    <citation type="submission" date="2018-06" db="EMBL/GenBank/DDBJ databases">
        <authorList>
            <person name="Zhirakovskaya E."/>
        </authorList>
    </citation>
    <scope>NUCLEOTIDE SEQUENCE</scope>
</reference>
<sequence>MHFFQLLRITGIGLAGVALALGQPVLAKTKQPKTAPPTQEAQADAGVRVGEQIITDAVEICDLMVADKRALLARLEDNGWSKDISYDVGNAPYYKELTADQTYDGVGDAEVWGFIEDYPSYKIGYCSFTIPSPQIDVPVALVETIGGAFTLTGEIQKTDGGVFSTWQDVANPPSVFVHAYQNSDTFVYQVTRILAAPGNVPE</sequence>
<organism evidence="1">
    <name type="scientific">hydrothermal vent metagenome</name>
    <dbReference type="NCBI Taxonomy" id="652676"/>
    <lineage>
        <taxon>unclassified sequences</taxon>
        <taxon>metagenomes</taxon>
        <taxon>ecological metagenomes</taxon>
    </lineage>
</organism>
<evidence type="ECO:0000313" key="1">
    <source>
        <dbReference type="EMBL" id="VAW22132.1"/>
    </source>
</evidence>
<dbReference type="AlphaFoldDB" id="A0A3B0U6L7"/>
<name>A0A3B0U6L7_9ZZZZ</name>
<protein>
    <submittedName>
        <fullName evidence="1">Uncharacterized protein</fullName>
    </submittedName>
</protein>
<proteinExistence type="predicted"/>
<gene>
    <name evidence="1" type="ORF">MNBD_ALPHA12-958</name>
</gene>
<dbReference type="EMBL" id="UOEO01000197">
    <property type="protein sequence ID" value="VAW22132.1"/>
    <property type="molecule type" value="Genomic_DNA"/>
</dbReference>
<accession>A0A3B0U6L7</accession>